<dbReference type="Pfam" id="PF00578">
    <property type="entry name" value="AhpC-TSA"/>
    <property type="match status" value="1"/>
</dbReference>
<feature type="chain" id="PRO_5029540175" evidence="1">
    <location>
        <begin position="20"/>
        <end position="162"/>
    </location>
</feature>
<dbReference type="GO" id="GO:0016209">
    <property type="term" value="F:antioxidant activity"/>
    <property type="evidence" value="ECO:0007669"/>
    <property type="project" value="InterPro"/>
</dbReference>
<dbReference type="PROSITE" id="PS51352">
    <property type="entry name" value="THIOREDOXIN_2"/>
    <property type="match status" value="1"/>
</dbReference>
<gene>
    <name evidence="3" type="ORF">G3O08_00020</name>
</gene>
<dbReference type="InterPro" id="IPR013766">
    <property type="entry name" value="Thioredoxin_domain"/>
</dbReference>
<feature type="signal peptide" evidence="1">
    <location>
        <begin position="1"/>
        <end position="19"/>
    </location>
</feature>
<dbReference type="Proteomes" id="UP000486602">
    <property type="component" value="Unassembled WGS sequence"/>
</dbReference>
<evidence type="ECO:0000256" key="1">
    <source>
        <dbReference type="SAM" id="SignalP"/>
    </source>
</evidence>
<dbReference type="InterPro" id="IPR036249">
    <property type="entry name" value="Thioredoxin-like_sf"/>
</dbReference>
<sequence>MRILIALSFILCMSNALIAQNKVPSVIVKDLKGQSFNTADISNDGNPVIINFWATWCSPCKRELNTIAEVYPDWQDETGVKLIAVSIDDSRSQSRVLPYINGSAWDYEVLIDTNQDLKRAMNVNNVPHTFLLNGKGEIVWEHNNYSPGDEDKLYEQILLLKK</sequence>
<keyword evidence="1" id="KW-0732">Signal</keyword>
<reference evidence="3 4" key="1">
    <citation type="submission" date="2020-02" db="EMBL/GenBank/DDBJ databases">
        <title>Out from the shadows clarifying the taxonomy of the family Cryomorphaceae and related taxa by utilizing the GTDB taxonomic framework.</title>
        <authorList>
            <person name="Bowman J.P."/>
        </authorList>
    </citation>
    <scope>NUCLEOTIDE SEQUENCE [LARGE SCALE GENOMIC DNA]</scope>
    <source>
        <strain evidence="3 4">QSSC 1-22</strain>
    </source>
</reference>
<protein>
    <submittedName>
        <fullName evidence="3">TlpA family protein disulfide reductase</fullName>
    </submittedName>
</protein>
<dbReference type="SUPFAM" id="SSF52833">
    <property type="entry name" value="Thioredoxin-like"/>
    <property type="match status" value="1"/>
</dbReference>
<dbReference type="CDD" id="cd02966">
    <property type="entry name" value="TlpA_like_family"/>
    <property type="match status" value="1"/>
</dbReference>
<organism evidence="3 4">
    <name type="scientific">Cryomorpha ignava</name>
    <dbReference type="NCBI Taxonomy" id="101383"/>
    <lineage>
        <taxon>Bacteria</taxon>
        <taxon>Pseudomonadati</taxon>
        <taxon>Bacteroidota</taxon>
        <taxon>Flavobacteriia</taxon>
        <taxon>Flavobacteriales</taxon>
        <taxon>Cryomorphaceae</taxon>
        <taxon>Cryomorpha</taxon>
    </lineage>
</organism>
<dbReference type="EMBL" id="JAAGVY010000001">
    <property type="protein sequence ID" value="NEN21888.1"/>
    <property type="molecule type" value="Genomic_DNA"/>
</dbReference>
<comment type="caution">
    <text evidence="3">The sequence shown here is derived from an EMBL/GenBank/DDBJ whole genome shotgun (WGS) entry which is preliminary data.</text>
</comment>
<accession>A0A7K3WK24</accession>
<evidence type="ECO:0000313" key="3">
    <source>
        <dbReference type="EMBL" id="NEN21888.1"/>
    </source>
</evidence>
<dbReference type="GO" id="GO:0016491">
    <property type="term" value="F:oxidoreductase activity"/>
    <property type="evidence" value="ECO:0007669"/>
    <property type="project" value="InterPro"/>
</dbReference>
<dbReference type="InterPro" id="IPR050553">
    <property type="entry name" value="Thioredoxin_ResA/DsbE_sf"/>
</dbReference>
<keyword evidence="4" id="KW-1185">Reference proteome</keyword>
<dbReference type="AlphaFoldDB" id="A0A7K3WK24"/>
<evidence type="ECO:0000259" key="2">
    <source>
        <dbReference type="PROSITE" id="PS51352"/>
    </source>
</evidence>
<feature type="domain" description="Thioredoxin" evidence="2">
    <location>
        <begin position="17"/>
        <end position="162"/>
    </location>
</feature>
<proteinExistence type="predicted"/>
<dbReference type="InterPro" id="IPR000866">
    <property type="entry name" value="AhpC/TSA"/>
</dbReference>
<dbReference type="PANTHER" id="PTHR42852">
    <property type="entry name" value="THIOL:DISULFIDE INTERCHANGE PROTEIN DSBE"/>
    <property type="match status" value="1"/>
</dbReference>
<dbReference type="RefSeq" id="WP_163282616.1">
    <property type="nucleotide sequence ID" value="NZ_JAAGVY010000001.1"/>
</dbReference>
<dbReference type="PANTHER" id="PTHR42852:SF17">
    <property type="entry name" value="THIOREDOXIN-LIKE PROTEIN HI_1115"/>
    <property type="match status" value="1"/>
</dbReference>
<evidence type="ECO:0000313" key="4">
    <source>
        <dbReference type="Proteomes" id="UP000486602"/>
    </source>
</evidence>
<dbReference type="Gene3D" id="3.40.30.10">
    <property type="entry name" value="Glutaredoxin"/>
    <property type="match status" value="1"/>
</dbReference>
<name>A0A7K3WK24_9FLAO</name>